<dbReference type="EMBL" id="JANHOG010000026">
    <property type="protein sequence ID" value="KAJ3559440.1"/>
    <property type="molecule type" value="Genomic_DNA"/>
</dbReference>
<gene>
    <name evidence="1" type="ORF">NM688_g344</name>
</gene>
<name>A0ACC1TEB9_9APHY</name>
<dbReference type="Proteomes" id="UP001148662">
    <property type="component" value="Unassembled WGS sequence"/>
</dbReference>
<accession>A0ACC1TEB9</accession>
<reference evidence="1" key="1">
    <citation type="submission" date="2022-07" db="EMBL/GenBank/DDBJ databases">
        <title>Genome Sequence of Phlebia brevispora.</title>
        <authorList>
            <person name="Buettner E."/>
        </authorList>
    </citation>
    <scope>NUCLEOTIDE SEQUENCE</scope>
    <source>
        <strain evidence="1">MPL23</strain>
    </source>
</reference>
<sequence>MTVIDPETSMTSSRSLLTTPRYPSRKHAEGSTVDSRSRRKKSGQEAFSDVQESLDTTSIPGSEASPAERAGVLTFSGSIFLEGGIHEFCADDHEVAPQIQIPKAATRKGRKKLATNSTNDDNTMDASDSATEDGEDVDSSNARSASSKGKQTDRPVLAETVATSVPINVQPSDVQGTHNNQTAAESPAGEVHTPAVDQSPAIPVGAGEHEAGHGETERVPRIVVPASNIVEMVIENPGWIPDDVMARLKVIAAKEKLDKYRFAMSKVAHSETVFGGFDGSLLCFRHKALTVLFLGRLRSTYFTTGESSEPARCASVKFKFLSNADEAMARLLVHDKANPRFLTSKKTFWASQKCTYWSKVSNTVQAHYFSEIYDGTREIKAKHLMQKIPNYQLHSNDIVLLECQIQRYAEKGQRKKIWNSWSTNFKLLNITKVFEAPPSAVEEPESEDETMHRDNTDDEDEAY</sequence>
<evidence type="ECO:0000313" key="1">
    <source>
        <dbReference type="EMBL" id="KAJ3559440.1"/>
    </source>
</evidence>
<proteinExistence type="predicted"/>
<comment type="caution">
    <text evidence="1">The sequence shown here is derived from an EMBL/GenBank/DDBJ whole genome shotgun (WGS) entry which is preliminary data.</text>
</comment>
<protein>
    <submittedName>
        <fullName evidence="1">Uncharacterized protein</fullName>
    </submittedName>
</protein>
<evidence type="ECO:0000313" key="2">
    <source>
        <dbReference type="Proteomes" id="UP001148662"/>
    </source>
</evidence>
<keyword evidence="2" id="KW-1185">Reference proteome</keyword>
<organism evidence="1 2">
    <name type="scientific">Phlebia brevispora</name>
    <dbReference type="NCBI Taxonomy" id="194682"/>
    <lineage>
        <taxon>Eukaryota</taxon>
        <taxon>Fungi</taxon>
        <taxon>Dikarya</taxon>
        <taxon>Basidiomycota</taxon>
        <taxon>Agaricomycotina</taxon>
        <taxon>Agaricomycetes</taxon>
        <taxon>Polyporales</taxon>
        <taxon>Meruliaceae</taxon>
        <taxon>Phlebia</taxon>
    </lineage>
</organism>